<proteinExistence type="predicted"/>
<evidence type="ECO:0000313" key="12">
    <source>
        <dbReference type="EnsemblPlants" id="QL05p086794:mrna:CDS:1"/>
    </source>
</evidence>
<evidence type="ECO:0000256" key="4">
    <source>
        <dbReference type="ARBA" id="ARBA00022729"/>
    </source>
</evidence>
<dbReference type="Proteomes" id="UP000594261">
    <property type="component" value="Chromosome 5"/>
</dbReference>
<reference evidence="12 13" key="1">
    <citation type="journal article" date="2016" name="G3 (Bethesda)">
        <title>First Draft Assembly and Annotation of the Genome of a California Endemic Oak Quercus lobata Nee (Fagaceae).</title>
        <authorList>
            <person name="Sork V.L."/>
            <person name="Fitz-Gibbon S.T."/>
            <person name="Puiu D."/>
            <person name="Crepeau M."/>
            <person name="Gugger P.F."/>
            <person name="Sherman R."/>
            <person name="Stevens K."/>
            <person name="Langley C.H."/>
            <person name="Pellegrini M."/>
            <person name="Salzberg S.L."/>
        </authorList>
    </citation>
    <scope>NUCLEOTIDE SEQUENCE [LARGE SCALE GENOMIC DNA]</scope>
    <source>
        <strain evidence="12 13">cv. SW786</strain>
    </source>
</reference>
<evidence type="ECO:0000259" key="10">
    <source>
        <dbReference type="Pfam" id="PF08263"/>
    </source>
</evidence>
<evidence type="ECO:0000256" key="6">
    <source>
        <dbReference type="ARBA" id="ARBA00022989"/>
    </source>
</evidence>
<sequence>MKPTIANYLGLGDTHLGCKEHERQALLKINQDLIDDYDPLSSLSFDQDCCTWSGVKCSNQTGHVIMLNLNVSYFLSTPLRGKPNPSLIELKYLTYLDMRNNDFNHSQIPEFIGSLSNLIHLDLYHANFGRNIPFQLGNLSNLQYLDLSFNHFNKPKNIEWLPQLSSLKYLDMSNINLSNINNWLHVVNKLLYLTSLFLYHCNYNLLNIFSVPHVNSSTSLDVLDLSYNSLTSSSSVLEWLFNSNTSVVELYLNSNQFQGSIPDDFTRINSLAHLYLYSNEFEGEIPKTSVVCVF</sequence>
<dbReference type="OMA" id="TTIMCLE"/>
<dbReference type="AlphaFoldDB" id="A0A7N2LW25"/>
<dbReference type="InterPro" id="IPR032675">
    <property type="entry name" value="LRR_dom_sf"/>
</dbReference>
<accession>A0A7N2LW25</accession>
<keyword evidence="9" id="KW-0325">Glycoprotein</keyword>
<evidence type="ECO:0000256" key="3">
    <source>
        <dbReference type="ARBA" id="ARBA00022692"/>
    </source>
</evidence>
<organism evidence="12 13">
    <name type="scientific">Quercus lobata</name>
    <name type="common">Valley oak</name>
    <dbReference type="NCBI Taxonomy" id="97700"/>
    <lineage>
        <taxon>Eukaryota</taxon>
        <taxon>Viridiplantae</taxon>
        <taxon>Streptophyta</taxon>
        <taxon>Embryophyta</taxon>
        <taxon>Tracheophyta</taxon>
        <taxon>Spermatophyta</taxon>
        <taxon>Magnoliopsida</taxon>
        <taxon>eudicotyledons</taxon>
        <taxon>Gunneridae</taxon>
        <taxon>Pentapetalae</taxon>
        <taxon>rosids</taxon>
        <taxon>fabids</taxon>
        <taxon>Fagales</taxon>
        <taxon>Fagaceae</taxon>
        <taxon>Quercus</taxon>
    </lineage>
</organism>
<comment type="subcellular location">
    <subcellularLocation>
        <location evidence="1">Membrane</location>
        <topology evidence="1">Single-pass type I membrane protein</topology>
    </subcellularLocation>
</comment>
<dbReference type="EMBL" id="LRBV02000005">
    <property type="status" value="NOT_ANNOTATED_CDS"/>
    <property type="molecule type" value="Genomic_DNA"/>
</dbReference>
<evidence type="ECO:0000313" key="13">
    <source>
        <dbReference type="Proteomes" id="UP000594261"/>
    </source>
</evidence>
<dbReference type="PROSITE" id="PS51450">
    <property type="entry name" value="LRR"/>
    <property type="match status" value="2"/>
</dbReference>
<keyword evidence="8" id="KW-0675">Receptor</keyword>
<dbReference type="Gene3D" id="3.80.10.10">
    <property type="entry name" value="Ribonuclease Inhibitor"/>
    <property type="match status" value="2"/>
</dbReference>
<keyword evidence="5" id="KW-0677">Repeat</keyword>
<dbReference type="PANTHER" id="PTHR48063">
    <property type="entry name" value="LRR RECEPTOR-LIKE KINASE"/>
    <property type="match status" value="1"/>
</dbReference>
<dbReference type="GO" id="GO:0016020">
    <property type="term" value="C:membrane"/>
    <property type="evidence" value="ECO:0007669"/>
    <property type="project" value="UniProtKB-SubCell"/>
</dbReference>
<dbReference type="InterPro" id="IPR055414">
    <property type="entry name" value="LRR_R13L4/SHOC2-like"/>
</dbReference>
<keyword evidence="7" id="KW-0472">Membrane</keyword>
<evidence type="ECO:0008006" key="14">
    <source>
        <dbReference type="Google" id="ProtNLM"/>
    </source>
</evidence>
<dbReference type="Pfam" id="PF23598">
    <property type="entry name" value="LRR_14"/>
    <property type="match status" value="1"/>
</dbReference>
<dbReference type="InParanoid" id="A0A7N2LW25"/>
<evidence type="ECO:0000256" key="8">
    <source>
        <dbReference type="ARBA" id="ARBA00023170"/>
    </source>
</evidence>
<evidence type="ECO:0000256" key="5">
    <source>
        <dbReference type="ARBA" id="ARBA00022737"/>
    </source>
</evidence>
<dbReference type="Pfam" id="PF08263">
    <property type="entry name" value="LRRNT_2"/>
    <property type="match status" value="1"/>
</dbReference>
<evidence type="ECO:0000256" key="9">
    <source>
        <dbReference type="ARBA" id="ARBA00023180"/>
    </source>
</evidence>
<dbReference type="InterPro" id="IPR001611">
    <property type="entry name" value="Leu-rich_rpt"/>
</dbReference>
<keyword evidence="6" id="KW-1133">Transmembrane helix</keyword>
<reference evidence="12" key="2">
    <citation type="submission" date="2021-01" db="UniProtKB">
        <authorList>
            <consortium name="EnsemblPlants"/>
        </authorList>
    </citation>
    <scope>IDENTIFICATION</scope>
</reference>
<evidence type="ECO:0000259" key="11">
    <source>
        <dbReference type="Pfam" id="PF23598"/>
    </source>
</evidence>
<protein>
    <recommendedName>
        <fullName evidence="14">Leucine-rich repeat-containing N-terminal plant-type domain-containing protein</fullName>
    </recommendedName>
</protein>
<evidence type="ECO:0000256" key="7">
    <source>
        <dbReference type="ARBA" id="ARBA00023136"/>
    </source>
</evidence>
<feature type="domain" description="Disease resistance R13L4/SHOC-2-like LRR" evidence="11">
    <location>
        <begin position="88"/>
        <end position="281"/>
    </location>
</feature>
<dbReference type="Gramene" id="QL05p086794:mrna">
    <property type="protein sequence ID" value="QL05p086794:mrna:CDS:1"/>
    <property type="gene ID" value="QL05p086794"/>
</dbReference>
<dbReference type="InterPro" id="IPR013210">
    <property type="entry name" value="LRR_N_plant-typ"/>
</dbReference>
<name>A0A7N2LW25_QUELO</name>
<evidence type="ECO:0000256" key="2">
    <source>
        <dbReference type="ARBA" id="ARBA00022614"/>
    </source>
</evidence>
<keyword evidence="4" id="KW-0732">Signal</keyword>
<dbReference type="EnsemblPlants" id="QL05p086794:mrna">
    <property type="protein sequence ID" value="QL05p086794:mrna:CDS:1"/>
    <property type="gene ID" value="QL05p086794"/>
</dbReference>
<keyword evidence="2" id="KW-0433">Leucine-rich repeat</keyword>
<keyword evidence="3" id="KW-0812">Transmembrane</keyword>
<evidence type="ECO:0000256" key="1">
    <source>
        <dbReference type="ARBA" id="ARBA00004479"/>
    </source>
</evidence>
<keyword evidence="13" id="KW-1185">Reference proteome</keyword>
<dbReference type="PANTHER" id="PTHR48063:SF101">
    <property type="entry name" value="LRR RECEPTOR-LIKE SERINE_THREONINE-PROTEIN KINASE FLS2"/>
    <property type="match status" value="1"/>
</dbReference>
<dbReference type="SUPFAM" id="SSF52058">
    <property type="entry name" value="L domain-like"/>
    <property type="match status" value="1"/>
</dbReference>
<dbReference type="InterPro" id="IPR046956">
    <property type="entry name" value="RLP23-like"/>
</dbReference>
<feature type="domain" description="Leucine-rich repeat-containing N-terminal plant-type" evidence="10">
    <location>
        <begin position="21"/>
        <end position="58"/>
    </location>
</feature>